<keyword evidence="11" id="KW-1185">Reference proteome</keyword>
<dbReference type="EMBL" id="CP099837">
    <property type="protein sequence ID" value="USY20201.1"/>
    <property type="molecule type" value="Genomic_DNA"/>
</dbReference>
<feature type="region of interest" description="Disordered" evidence="7">
    <location>
        <begin position="1"/>
        <end position="26"/>
    </location>
</feature>
<feature type="transmembrane region" description="Helical" evidence="8">
    <location>
        <begin position="246"/>
        <end position="264"/>
    </location>
</feature>
<feature type="transmembrane region" description="Helical" evidence="8">
    <location>
        <begin position="84"/>
        <end position="101"/>
    </location>
</feature>
<keyword evidence="6 8" id="KW-0472">Membrane</keyword>
<dbReference type="InterPro" id="IPR035952">
    <property type="entry name" value="Rhomboid-like_sf"/>
</dbReference>
<evidence type="ECO:0000259" key="9">
    <source>
        <dbReference type="Pfam" id="PF01694"/>
    </source>
</evidence>
<evidence type="ECO:0000256" key="1">
    <source>
        <dbReference type="ARBA" id="ARBA00004141"/>
    </source>
</evidence>
<evidence type="ECO:0000256" key="4">
    <source>
        <dbReference type="ARBA" id="ARBA00022801"/>
    </source>
</evidence>
<feature type="transmembrane region" description="Helical" evidence="8">
    <location>
        <begin position="135"/>
        <end position="159"/>
    </location>
</feature>
<feature type="transmembrane region" description="Helical" evidence="8">
    <location>
        <begin position="196"/>
        <end position="213"/>
    </location>
</feature>
<dbReference type="PANTHER" id="PTHR43731">
    <property type="entry name" value="RHOMBOID PROTEASE"/>
    <property type="match status" value="1"/>
</dbReference>
<feature type="compositionally biased region" description="Pro residues" evidence="7">
    <location>
        <begin position="1"/>
        <end position="11"/>
    </location>
</feature>
<accession>A0ABY5DAT9</accession>
<evidence type="ECO:0000256" key="3">
    <source>
        <dbReference type="ARBA" id="ARBA00022692"/>
    </source>
</evidence>
<evidence type="ECO:0000256" key="8">
    <source>
        <dbReference type="SAM" id="Phobius"/>
    </source>
</evidence>
<feature type="transmembrane region" description="Helical" evidence="8">
    <location>
        <begin position="220"/>
        <end position="240"/>
    </location>
</feature>
<dbReference type="RefSeq" id="WP_254419314.1">
    <property type="nucleotide sequence ID" value="NZ_BAAAJB010000042.1"/>
</dbReference>
<name>A0ABY5DAT9_9ACTN</name>
<evidence type="ECO:0000256" key="6">
    <source>
        <dbReference type="ARBA" id="ARBA00023136"/>
    </source>
</evidence>
<evidence type="ECO:0000256" key="5">
    <source>
        <dbReference type="ARBA" id="ARBA00022989"/>
    </source>
</evidence>
<evidence type="ECO:0000256" key="2">
    <source>
        <dbReference type="ARBA" id="ARBA00009045"/>
    </source>
</evidence>
<evidence type="ECO:0000256" key="7">
    <source>
        <dbReference type="SAM" id="MobiDB-lite"/>
    </source>
</evidence>
<evidence type="ECO:0000313" key="10">
    <source>
        <dbReference type="EMBL" id="USY20201.1"/>
    </source>
</evidence>
<dbReference type="Pfam" id="PF01694">
    <property type="entry name" value="Rhomboid"/>
    <property type="match status" value="1"/>
</dbReference>
<reference evidence="10" key="1">
    <citation type="submission" date="2022-06" db="EMBL/GenBank/DDBJ databases">
        <authorList>
            <person name="Ping M."/>
        </authorList>
    </citation>
    <scope>NUCLEOTIDE SEQUENCE</scope>
    <source>
        <strain evidence="10">JCM11759T</strain>
    </source>
</reference>
<comment type="subcellular location">
    <subcellularLocation>
        <location evidence="1">Membrane</location>
        <topology evidence="1">Multi-pass membrane protein</topology>
    </subcellularLocation>
</comment>
<protein>
    <submittedName>
        <fullName evidence="10">Rhomboid family intramembrane serine protease</fullName>
    </submittedName>
</protein>
<feature type="transmembrane region" description="Helical" evidence="8">
    <location>
        <begin position="171"/>
        <end position="190"/>
    </location>
</feature>
<keyword evidence="4" id="KW-0378">Hydrolase</keyword>
<comment type="similarity">
    <text evidence="2">Belongs to the peptidase S54 family.</text>
</comment>
<keyword evidence="5 8" id="KW-1133">Transmembrane helix</keyword>
<dbReference type="Proteomes" id="UP001055940">
    <property type="component" value="Chromosome"/>
</dbReference>
<dbReference type="InterPro" id="IPR022764">
    <property type="entry name" value="Peptidase_S54_rhomboid_dom"/>
</dbReference>
<organism evidence="10 11">
    <name type="scientific">Nocardiopsis exhalans</name>
    <dbReference type="NCBI Taxonomy" id="163604"/>
    <lineage>
        <taxon>Bacteria</taxon>
        <taxon>Bacillati</taxon>
        <taxon>Actinomycetota</taxon>
        <taxon>Actinomycetes</taxon>
        <taxon>Streptosporangiales</taxon>
        <taxon>Nocardiopsidaceae</taxon>
        <taxon>Nocardiopsis</taxon>
    </lineage>
</organism>
<evidence type="ECO:0000313" key="11">
    <source>
        <dbReference type="Proteomes" id="UP001055940"/>
    </source>
</evidence>
<keyword evidence="3 8" id="KW-0812">Transmembrane</keyword>
<gene>
    <name evidence="10" type="ORF">NE857_00520</name>
</gene>
<keyword evidence="10" id="KW-0645">Protease</keyword>
<dbReference type="SUPFAM" id="SSF57845">
    <property type="entry name" value="B-box zinc-binding domain"/>
    <property type="match status" value="1"/>
</dbReference>
<dbReference type="GO" id="GO:0006508">
    <property type="term" value="P:proteolysis"/>
    <property type="evidence" value="ECO:0007669"/>
    <property type="project" value="UniProtKB-KW"/>
</dbReference>
<dbReference type="InterPro" id="IPR050925">
    <property type="entry name" value="Rhomboid_protease_S54"/>
</dbReference>
<sequence>MTASPPPPGTPSGPGSGPGQPRTCYRHGDRETGVSCTRCSRPICPDCMVEASVGFQCPECVAEGNRKVRSARTTFGGKVVEKPYVTWTILVMMVVGFLVQTGTSDPVGQAGQSPLVVAFGMHGGAAFFNDEWYRLITAAFLHGGIMHLLFNGYAMYLLGQQLERWLGHGRFLALWVVGALSGSVMSLLFAPDQLSVGASGAIFALFGAVFVIGRRLRLDMRMILVLLALNLGITFLVPGISWTAHIGGLVAGLAVGAVFAYLPTGTGRGAGTGTGQAKRRTLVHALMVALYVALLAVLVFLAPTVWFTLVPA</sequence>
<feature type="domain" description="Peptidase S54 rhomboid" evidence="9">
    <location>
        <begin position="130"/>
        <end position="260"/>
    </location>
</feature>
<dbReference type="SUPFAM" id="SSF144091">
    <property type="entry name" value="Rhomboid-like"/>
    <property type="match status" value="1"/>
</dbReference>
<dbReference type="Gene3D" id="1.20.1540.10">
    <property type="entry name" value="Rhomboid-like"/>
    <property type="match status" value="1"/>
</dbReference>
<dbReference type="PANTHER" id="PTHR43731:SF14">
    <property type="entry name" value="PRESENILIN-ASSOCIATED RHOMBOID-LIKE PROTEIN, MITOCHONDRIAL"/>
    <property type="match status" value="1"/>
</dbReference>
<proteinExistence type="inferred from homology"/>
<feature type="transmembrane region" description="Helical" evidence="8">
    <location>
        <begin position="285"/>
        <end position="309"/>
    </location>
</feature>
<dbReference type="GO" id="GO:0008233">
    <property type="term" value="F:peptidase activity"/>
    <property type="evidence" value="ECO:0007669"/>
    <property type="project" value="UniProtKB-KW"/>
</dbReference>